<protein>
    <recommendedName>
        <fullName evidence="5">Lipoprotein</fullName>
    </recommendedName>
</protein>
<comment type="caution">
    <text evidence="3">The sequence shown here is derived from an EMBL/GenBank/DDBJ whole genome shotgun (WGS) entry which is preliminary data.</text>
</comment>
<evidence type="ECO:0000313" key="4">
    <source>
        <dbReference type="Proteomes" id="UP000547528"/>
    </source>
</evidence>
<feature type="compositionally biased region" description="Low complexity" evidence="1">
    <location>
        <begin position="39"/>
        <end position="51"/>
    </location>
</feature>
<feature type="chain" id="PRO_5039717650" description="Lipoprotein" evidence="2">
    <location>
        <begin position="22"/>
        <end position="281"/>
    </location>
</feature>
<keyword evidence="2" id="KW-0732">Signal</keyword>
<organism evidence="3 4">
    <name type="scientific">Garicola koreensis</name>
    <dbReference type="NCBI Taxonomy" id="1262554"/>
    <lineage>
        <taxon>Bacteria</taxon>
        <taxon>Bacillati</taxon>
        <taxon>Actinomycetota</taxon>
        <taxon>Actinomycetes</taxon>
        <taxon>Micrococcales</taxon>
        <taxon>Micrococcaceae</taxon>
        <taxon>Garicola</taxon>
    </lineage>
</organism>
<sequence>MRAAPLSAVSLAMLVAVSGCSGSQSSPTEDGEGEVQQMRSETSSAASAEASDSSRETAESEDLPTDDDLHVYVEALASNDVAAAEDARSLTVEGSVADAYLTYQAHVAQALIDAGMANMASETVESTDEGFEICLESEPADCSIFADFVGSDGKIQNFTVDGKSLDDRLIVSDGSPVPGDQGAELTPVVAYKAASNETLTVGFDLAAGEAPIMYHNVKYRGPDGRQSDSSNSVGAFDLGADSMASQVEAFPGAEIGGELIIEIGYESTMAPVEITVPIEAE</sequence>
<dbReference type="PROSITE" id="PS51257">
    <property type="entry name" value="PROKAR_LIPOPROTEIN"/>
    <property type="match status" value="1"/>
</dbReference>
<evidence type="ECO:0000256" key="1">
    <source>
        <dbReference type="SAM" id="MobiDB-lite"/>
    </source>
</evidence>
<evidence type="ECO:0000256" key="2">
    <source>
        <dbReference type="SAM" id="SignalP"/>
    </source>
</evidence>
<feature type="region of interest" description="Disordered" evidence="1">
    <location>
        <begin position="20"/>
        <end position="66"/>
    </location>
</feature>
<reference evidence="3 4" key="1">
    <citation type="submission" date="2020-08" db="EMBL/GenBank/DDBJ databases">
        <title>Sequencing the genomes of 1000 actinobacteria strains.</title>
        <authorList>
            <person name="Klenk H.-P."/>
        </authorList>
    </citation>
    <scope>NUCLEOTIDE SEQUENCE [LARGE SCALE GENOMIC DNA]</scope>
    <source>
        <strain evidence="3 4">DSM 28238</strain>
    </source>
</reference>
<name>A0A7W5XYN5_9MICC</name>
<dbReference type="Proteomes" id="UP000547528">
    <property type="component" value="Unassembled WGS sequence"/>
</dbReference>
<feature type="signal peptide" evidence="2">
    <location>
        <begin position="1"/>
        <end position="21"/>
    </location>
</feature>
<dbReference type="EMBL" id="JACIBT010000001">
    <property type="protein sequence ID" value="MBB3666681.1"/>
    <property type="molecule type" value="Genomic_DNA"/>
</dbReference>
<dbReference type="RefSeq" id="WP_183357103.1">
    <property type="nucleotide sequence ID" value="NZ_BAABKR010000005.1"/>
</dbReference>
<gene>
    <name evidence="3" type="ORF">FHX47_000274</name>
</gene>
<proteinExistence type="predicted"/>
<evidence type="ECO:0008006" key="5">
    <source>
        <dbReference type="Google" id="ProtNLM"/>
    </source>
</evidence>
<accession>A0A7W5XYN5</accession>
<dbReference type="AlphaFoldDB" id="A0A7W5XYN5"/>
<keyword evidence="4" id="KW-1185">Reference proteome</keyword>
<evidence type="ECO:0000313" key="3">
    <source>
        <dbReference type="EMBL" id="MBB3666681.1"/>
    </source>
</evidence>